<organism evidence="2 3">
    <name type="scientific">Trichomonas vaginalis (strain ATCC PRA-98 / G3)</name>
    <dbReference type="NCBI Taxonomy" id="412133"/>
    <lineage>
        <taxon>Eukaryota</taxon>
        <taxon>Metamonada</taxon>
        <taxon>Parabasalia</taxon>
        <taxon>Trichomonadida</taxon>
        <taxon>Trichomonadidae</taxon>
        <taxon>Trichomonas</taxon>
    </lineage>
</organism>
<dbReference type="STRING" id="5722.A2FZ79"/>
<keyword evidence="3" id="KW-1185">Reference proteome</keyword>
<gene>
    <name evidence="2" type="ORF">TVAG_366930</name>
</gene>
<dbReference type="Pfam" id="PF00498">
    <property type="entry name" value="FHA"/>
    <property type="match status" value="1"/>
</dbReference>
<dbReference type="RefSeq" id="XP_001302719.1">
    <property type="nucleotide sequence ID" value="XM_001302718.1"/>
</dbReference>
<dbReference type="EMBL" id="DS114166">
    <property type="protein sequence ID" value="EAX89789.1"/>
    <property type="molecule type" value="Genomic_DNA"/>
</dbReference>
<dbReference type="OrthoDB" id="10262769at2759"/>
<evidence type="ECO:0000313" key="3">
    <source>
        <dbReference type="Proteomes" id="UP000001542"/>
    </source>
</evidence>
<dbReference type="InParanoid" id="A2FZ79"/>
<evidence type="ECO:0000259" key="1">
    <source>
        <dbReference type="PROSITE" id="PS50006"/>
    </source>
</evidence>
<dbReference type="PANTHER" id="PTHR13233">
    <property type="entry name" value="MICROSPHERULE PROTEIN 1"/>
    <property type="match status" value="1"/>
</dbReference>
<dbReference type="SUPFAM" id="SSF49879">
    <property type="entry name" value="SMAD/FHA domain"/>
    <property type="match status" value="1"/>
</dbReference>
<dbReference type="InterPro" id="IPR037912">
    <property type="entry name" value="MCRS1"/>
</dbReference>
<name>A2FZ79_TRIV3</name>
<dbReference type="GO" id="GO:0044545">
    <property type="term" value="C:NSL complex"/>
    <property type="evidence" value="ECO:0000318"/>
    <property type="project" value="GO_Central"/>
</dbReference>
<accession>A2FZ79</accession>
<dbReference type="GO" id="GO:0071339">
    <property type="term" value="C:MLL1 complex"/>
    <property type="evidence" value="ECO:0007669"/>
    <property type="project" value="InterPro"/>
</dbReference>
<dbReference type="KEGG" id="tva:4747464"/>
<sequence length="336" mass="38602">MHQVNSYGIQIPDDGNVPYMDPNDIITLINALQNMTVYQAQLVIPSLSKYSIDCLTKNFKNALKNPPLPTPNSHKKAFQFTPEEDFWLITFLRYKGEQTYTKERFLTDTMEFVGHNHTFEEISQRLIYLNELTAKEKDTDIDQIAKNVLDEEMFYLSTEQTEEMRKNDIESRDLMQLRCNYAPDCKLNPHSEINMIISQSHVDLPILTTFDTLSAMKANDLAVLRSINVAFPIRREAIVLGRNQAYDQVDIDLSTSGPSSCPHISRKQAILSFLEDCCFYIENIGNRAFRVNGVPIYPDQMCRIPAYAILDFSGVLFLFVPNTKLIDELSRFLGDK</sequence>
<dbReference type="eggNOG" id="KOG2293">
    <property type="taxonomic scope" value="Eukaryota"/>
</dbReference>
<dbReference type="SMR" id="A2FZ79"/>
<dbReference type="PANTHER" id="PTHR13233:SF0">
    <property type="entry name" value="MICROSPHERULE PROTEIN 1"/>
    <property type="match status" value="1"/>
</dbReference>
<dbReference type="GO" id="GO:0045944">
    <property type="term" value="P:positive regulation of transcription by RNA polymerase II"/>
    <property type="evidence" value="ECO:0000318"/>
    <property type="project" value="GO_Central"/>
</dbReference>
<evidence type="ECO:0000313" key="2">
    <source>
        <dbReference type="EMBL" id="EAX89789.1"/>
    </source>
</evidence>
<dbReference type="SMART" id="SM00240">
    <property type="entry name" value="FHA"/>
    <property type="match status" value="1"/>
</dbReference>
<feature type="domain" description="FHA" evidence="1">
    <location>
        <begin position="238"/>
        <end position="296"/>
    </location>
</feature>
<dbReference type="AlphaFoldDB" id="A2FZ79"/>
<dbReference type="GO" id="GO:0002151">
    <property type="term" value="F:G-quadruplex RNA binding"/>
    <property type="evidence" value="ECO:0007669"/>
    <property type="project" value="InterPro"/>
</dbReference>
<dbReference type="InterPro" id="IPR008984">
    <property type="entry name" value="SMAD_FHA_dom_sf"/>
</dbReference>
<reference evidence="2" key="2">
    <citation type="journal article" date="2007" name="Science">
        <title>Draft genome sequence of the sexually transmitted pathogen Trichomonas vaginalis.</title>
        <authorList>
            <person name="Carlton J.M."/>
            <person name="Hirt R.P."/>
            <person name="Silva J.C."/>
            <person name="Delcher A.L."/>
            <person name="Schatz M."/>
            <person name="Zhao Q."/>
            <person name="Wortman J.R."/>
            <person name="Bidwell S.L."/>
            <person name="Alsmark U.C.M."/>
            <person name="Besteiro S."/>
            <person name="Sicheritz-Ponten T."/>
            <person name="Noel C.J."/>
            <person name="Dacks J.B."/>
            <person name="Foster P.G."/>
            <person name="Simillion C."/>
            <person name="Van de Peer Y."/>
            <person name="Miranda-Saavedra D."/>
            <person name="Barton G.J."/>
            <person name="Westrop G.D."/>
            <person name="Mueller S."/>
            <person name="Dessi D."/>
            <person name="Fiori P.L."/>
            <person name="Ren Q."/>
            <person name="Paulsen I."/>
            <person name="Zhang H."/>
            <person name="Bastida-Corcuera F.D."/>
            <person name="Simoes-Barbosa A."/>
            <person name="Brown M.T."/>
            <person name="Hayes R.D."/>
            <person name="Mukherjee M."/>
            <person name="Okumura C.Y."/>
            <person name="Schneider R."/>
            <person name="Smith A.J."/>
            <person name="Vanacova S."/>
            <person name="Villalvazo M."/>
            <person name="Haas B.J."/>
            <person name="Pertea M."/>
            <person name="Feldblyum T.V."/>
            <person name="Utterback T.R."/>
            <person name="Shu C.L."/>
            <person name="Osoegawa K."/>
            <person name="de Jong P.J."/>
            <person name="Hrdy I."/>
            <person name="Horvathova L."/>
            <person name="Zubacova Z."/>
            <person name="Dolezal P."/>
            <person name="Malik S.B."/>
            <person name="Logsdon J.M. Jr."/>
            <person name="Henze K."/>
            <person name="Gupta A."/>
            <person name="Wang C.C."/>
            <person name="Dunne R.L."/>
            <person name="Upcroft J.A."/>
            <person name="Upcroft P."/>
            <person name="White O."/>
            <person name="Salzberg S.L."/>
            <person name="Tang P."/>
            <person name="Chiu C.-H."/>
            <person name="Lee Y.-S."/>
            <person name="Embley T.M."/>
            <person name="Coombs G.H."/>
            <person name="Mottram J.C."/>
            <person name="Tachezy J."/>
            <person name="Fraser-Liggett C.M."/>
            <person name="Johnson P.J."/>
        </authorList>
    </citation>
    <scope>NUCLEOTIDE SEQUENCE [LARGE SCALE GENOMIC DNA]</scope>
    <source>
        <strain evidence="2">G3</strain>
    </source>
</reference>
<dbReference type="GO" id="GO:0031011">
    <property type="term" value="C:Ino80 complex"/>
    <property type="evidence" value="ECO:0007669"/>
    <property type="project" value="InterPro"/>
</dbReference>
<dbReference type="PROSITE" id="PS50006">
    <property type="entry name" value="FHA_DOMAIN"/>
    <property type="match status" value="1"/>
</dbReference>
<dbReference type="VEuPathDB" id="TrichDB:TVAGG3_0003340"/>
<dbReference type="Proteomes" id="UP000001542">
    <property type="component" value="Unassembled WGS sequence"/>
</dbReference>
<reference evidence="2" key="1">
    <citation type="submission" date="2006-10" db="EMBL/GenBank/DDBJ databases">
        <authorList>
            <person name="Amadeo P."/>
            <person name="Zhao Q."/>
            <person name="Wortman J."/>
            <person name="Fraser-Liggett C."/>
            <person name="Carlton J."/>
        </authorList>
    </citation>
    <scope>NUCLEOTIDE SEQUENCE</scope>
    <source>
        <strain evidence="2">G3</strain>
    </source>
</reference>
<protein>
    <recommendedName>
        <fullName evidence="1">FHA domain-containing protein</fullName>
    </recommendedName>
</protein>
<proteinExistence type="predicted"/>
<dbReference type="VEuPathDB" id="TrichDB:TVAG_366930"/>
<dbReference type="InterPro" id="IPR000253">
    <property type="entry name" value="FHA_dom"/>
</dbReference>